<organism evidence="1 2">
    <name type="scientific">Psychroserpens burtonensis</name>
    <dbReference type="NCBI Taxonomy" id="49278"/>
    <lineage>
        <taxon>Bacteria</taxon>
        <taxon>Pseudomonadati</taxon>
        <taxon>Bacteroidota</taxon>
        <taxon>Flavobacteriia</taxon>
        <taxon>Flavobacteriales</taxon>
        <taxon>Flavobacteriaceae</taxon>
        <taxon>Psychroserpens</taxon>
    </lineage>
</organism>
<protein>
    <submittedName>
        <fullName evidence="1">Uncharacterized protein</fullName>
    </submittedName>
</protein>
<dbReference type="AlphaFoldDB" id="A0A5C7B8S7"/>
<name>A0A5C7B8S7_9FLAO</name>
<dbReference type="OrthoDB" id="821805at2"/>
<comment type="caution">
    <text evidence="1">The sequence shown here is derived from an EMBL/GenBank/DDBJ whole genome shotgun (WGS) entry which is preliminary data.</text>
</comment>
<sequence>MKAELKNLVHIQKSIKQLEKLMENPNYEYSPKLDSLFGPVYGMKVIKVNRAFYEDLKTSGFQLITLFKN</sequence>
<gene>
    <name evidence="1" type="ORF">ES692_04970</name>
</gene>
<reference evidence="1 2" key="1">
    <citation type="submission" date="2019-08" db="EMBL/GenBank/DDBJ databases">
        <title>Genome of Psychroserpens burtonensis ACAM 167.</title>
        <authorList>
            <person name="Bowman J.P."/>
        </authorList>
    </citation>
    <scope>NUCLEOTIDE SEQUENCE [LARGE SCALE GENOMIC DNA]</scope>
    <source>
        <strain evidence="1 2">ACAM 167</strain>
    </source>
</reference>
<dbReference type="EMBL" id="VOSB01000006">
    <property type="protein sequence ID" value="TXE18806.1"/>
    <property type="molecule type" value="Genomic_DNA"/>
</dbReference>
<accession>A0A5C7B8S7</accession>
<evidence type="ECO:0000313" key="1">
    <source>
        <dbReference type="EMBL" id="TXE18806.1"/>
    </source>
</evidence>
<dbReference type="RefSeq" id="WP_028872496.1">
    <property type="nucleotide sequence ID" value="NZ_VOSB01000006.1"/>
</dbReference>
<dbReference type="STRING" id="1123037.GCA_000425305_02755"/>
<keyword evidence="2" id="KW-1185">Reference proteome</keyword>
<proteinExistence type="predicted"/>
<dbReference type="Proteomes" id="UP000321938">
    <property type="component" value="Unassembled WGS sequence"/>
</dbReference>
<evidence type="ECO:0000313" key="2">
    <source>
        <dbReference type="Proteomes" id="UP000321938"/>
    </source>
</evidence>